<dbReference type="PANTHER" id="PTHR45875:SF1">
    <property type="entry name" value="METHYLTRANSFERASE N6AMT1"/>
    <property type="match status" value="1"/>
</dbReference>
<dbReference type="AlphaFoldDB" id="A0A9P4IBN4"/>
<keyword evidence="6" id="KW-1185">Reference proteome</keyword>
<dbReference type="GO" id="GO:0032259">
    <property type="term" value="P:methylation"/>
    <property type="evidence" value="ECO:0007669"/>
    <property type="project" value="UniProtKB-KW"/>
</dbReference>
<dbReference type="InterPro" id="IPR002052">
    <property type="entry name" value="DNA_methylase_N6_adenine_CS"/>
</dbReference>
<evidence type="ECO:0000256" key="3">
    <source>
        <dbReference type="ARBA" id="ARBA00022679"/>
    </source>
</evidence>
<dbReference type="GO" id="GO:0008276">
    <property type="term" value="F:protein methyltransferase activity"/>
    <property type="evidence" value="ECO:0007669"/>
    <property type="project" value="TreeGrafter"/>
</dbReference>
<gene>
    <name evidence="5" type="ORF">NA57DRAFT_42427</name>
</gene>
<evidence type="ECO:0000256" key="1">
    <source>
        <dbReference type="ARBA" id="ARBA00006149"/>
    </source>
</evidence>
<keyword evidence="2" id="KW-0489">Methyltransferase</keyword>
<evidence type="ECO:0000256" key="4">
    <source>
        <dbReference type="ARBA" id="ARBA00022691"/>
    </source>
</evidence>
<name>A0A9P4IBN4_9PEZI</name>
<proteinExistence type="inferred from homology"/>
<dbReference type="GO" id="GO:0003676">
    <property type="term" value="F:nucleic acid binding"/>
    <property type="evidence" value="ECO:0007669"/>
    <property type="project" value="InterPro"/>
</dbReference>
<dbReference type="OrthoDB" id="406152at2759"/>
<evidence type="ECO:0000256" key="2">
    <source>
        <dbReference type="ARBA" id="ARBA00022603"/>
    </source>
</evidence>
<dbReference type="InterPro" id="IPR052190">
    <property type="entry name" value="Euk-Arch_PrmC-MTase"/>
</dbReference>
<comment type="caution">
    <text evidence="5">The sequence shown here is derived from an EMBL/GenBank/DDBJ whole genome shotgun (WGS) entry which is preliminary data.</text>
</comment>
<dbReference type="GO" id="GO:0008757">
    <property type="term" value="F:S-adenosylmethionine-dependent methyltransferase activity"/>
    <property type="evidence" value="ECO:0007669"/>
    <property type="project" value="TreeGrafter"/>
</dbReference>
<evidence type="ECO:0000313" key="6">
    <source>
        <dbReference type="Proteomes" id="UP000799772"/>
    </source>
</evidence>
<dbReference type="SUPFAM" id="SSF53335">
    <property type="entry name" value="S-adenosyl-L-methionine-dependent methyltransferases"/>
    <property type="match status" value="1"/>
</dbReference>
<dbReference type="GO" id="GO:0035657">
    <property type="term" value="C:eRF1 methyltransferase complex"/>
    <property type="evidence" value="ECO:0007669"/>
    <property type="project" value="TreeGrafter"/>
</dbReference>
<organism evidence="5 6">
    <name type="scientific">Rhizodiscina lignyota</name>
    <dbReference type="NCBI Taxonomy" id="1504668"/>
    <lineage>
        <taxon>Eukaryota</taxon>
        <taxon>Fungi</taxon>
        <taxon>Dikarya</taxon>
        <taxon>Ascomycota</taxon>
        <taxon>Pezizomycotina</taxon>
        <taxon>Dothideomycetes</taxon>
        <taxon>Pleosporomycetidae</taxon>
        <taxon>Aulographales</taxon>
        <taxon>Rhizodiscinaceae</taxon>
        <taxon>Rhizodiscina</taxon>
    </lineage>
</organism>
<dbReference type="Gene3D" id="3.40.50.150">
    <property type="entry name" value="Vaccinia Virus protein VP39"/>
    <property type="match status" value="1"/>
</dbReference>
<comment type="similarity">
    <text evidence="1">Belongs to the eukaryotic/archaeal PrmC-related family.</text>
</comment>
<protein>
    <submittedName>
        <fullName evidence="5">Uncharacterized protein</fullName>
    </submittedName>
</protein>
<dbReference type="PANTHER" id="PTHR45875">
    <property type="entry name" value="METHYLTRANSFERASE N6AMT1"/>
    <property type="match status" value="1"/>
</dbReference>
<keyword evidence="4" id="KW-0949">S-adenosyl-L-methionine</keyword>
<keyword evidence="3" id="KW-0808">Transferase</keyword>
<accession>A0A9P4IBN4</accession>
<dbReference type="InterPro" id="IPR029063">
    <property type="entry name" value="SAM-dependent_MTases_sf"/>
</dbReference>
<dbReference type="Proteomes" id="UP000799772">
    <property type="component" value="Unassembled WGS sequence"/>
</dbReference>
<reference evidence="5" key="1">
    <citation type="journal article" date="2020" name="Stud. Mycol.">
        <title>101 Dothideomycetes genomes: a test case for predicting lifestyles and emergence of pathogens.</title>
        <authorList>
            <person name="Haridas S."/>
            <person name="Albert R."/>
            <person name="Binder M."/>
            <person name="Bloem J."/>
            <person name="Labutti K."/>
            <person name="Salamov A."/>
            <person name="Andreopoulos B."/>
            <person name="Baker S."/>
            <person name="Barry K."/>
            <person name="Bills G."/>
            <person name="Bluhm B."/>
            <person name="Cannon C."/>
            <person name="Castanera R."/>
            <person name="Culley D."/>
            <person name="Daum C."/>
            <person name="Ezra D."/>
            <person name="Gonzalez J."/>
            <person name="Henrissat B."/>
            <person name="Kuo A."/>
            <person name="Liang C."/>
            <person name="Lipzen A."/>
            <person name="Lutzoni F."/>
            <person name="Magnuson J."/>
            <person name="Mondo S."/>
            <person name="Nolan M."/>
            <person name="Ohm R."/>
            <person name="Pangilinan J."/>
            <person name="Park H.-J."/>
            <person name="Ramirez L."/>
            <person name="Alfaro M."/>
            <person name="Sun H."/>
            <person name="Tritt A."/>
            <person name="Yoshinaga Y."/>
            <person name="Zwiers L.-H."/>
            <person name="Turgeon B."/>
            <person name="Goodwin S."/>
            <person name="Spatafora J."/>
            <person name="Crous P."/>
            <person name="Grigoriev I."/>
        </authorList>
    </citation>
    <scope>NUCLEOTIDE SEQUENCE</scope>
    <source>
        <strain evidence="5">CBS 133067</strain>
    </source>
</reference>
<dbReference type="PROSITE" id="PS00092">
    <property type="entry name" value="N6_MTASE"/>
    <property type="match status" value="1"/>
</dbReference>
<sequence>MAGASHQVSQPLPTPSTSHISFDNVYEPAEDSYLFLDALSSSTEKDFLRSRFSVSSHRESTSTAASNSPTVLEVGIGSGVVLAFLTAHSGEILGRTDILSFGTDINTFACHGAIKTVDVASRAFPTTSGCLGDVVNADLSSTFRDGCIDILIFNPPYVPTEAAPDLSEHDVYNEYIKKPAMESFERDSHLLSLSYAGGLDGMEVTTRLVDDLPRILHPTRGVAYILLCAQNKPLQVKDQIKLQHGFNAETIRSSGQQAGWEKLQILRVWKD</sequence>
<dbReference type="EMBL" id="ML978129">
    <property type="protein sequence ID" value="KAF2096742.1"/>
    <property type="molecule type" value="Genomic_DNA"/>
</dbReference>
<evidence type="ECO:0000313" key="5">
    <source>
        <dbReference type="EMBL" id="KAF2096742.1"/>
    </source>
</evidence>